<dbReference type="AlphaFoldDB" id="A0A089IZB5"/>
<dbReference type="OrthoDB" id="1377090at2"/>
<accession>A0A089IZB5</accession>
<proteinExistence type="predicted"/>
<name>A0A089IZB5_PAEDU</name>
<sequence>MFGLFKKKRITLEDQINTLNELGISLETNISIDYLFEHFDREEYEQDPYYTLLIVMGGEFGNEKDELVIVSNDVWHFDMECVEDEDIYAELANKMIILAKGKLPLQNIKSMVDHDHEVAWFSFELYNKEYNWELQYNYDWFDIGFVEKFSDLCSELQLEERYIFLNLEQDCIISFCTLDQYNQLNKLMKYKFEFMA</sequence>
<dbReference type="EMBL" id="CP009288">
    <property type="protein sequence ID" value="AIQ14299.1"/>
    <property type="molecule type" value="Genomic_DNA"/>
</dbReference>
<dbReference type="STRING" id="44251.PDUR_22125"/>
<evidence type="ECO:0000313" key="1">
    <source>
        <dbReference type="EMBL" id="AIQ14299.1"/>
    </source>
</evidence>
<evidence type="ECO:0000313" key="2">
    <source>
        <dbReference type="Proteomes" id="UP000029409"/>
    </source>
</evidence>
<protein>
    <submittedName>
        <fullName evidence="1">Uncharacterized protein</fullName>
    </submittedName>
</protein>
<organism evidence="1 2">
    <name type="scientific">Paenibacillus durus</name>
    <name type="common">Paenibacillus azotofixans</name>
    <dbReference type="NCBI Taxonomy" id="44251"/>
    <lineage>
        <taxon>Bacteria</taxon>
        <taxon>Bacillati</taxon>
        <taxon>Bacillota</taxon>
        <taxon>Bacilli</taxon>
        <taxon>Bacillales</taxon>
        <taxon>Paenibacillaceae</taxon>
        <taxon>Paenibacillus</taxon>
    </lineage>
</organism>
<reference evidence="1 2" key="1">
    <citation type="submission" date="2014-08" db="EMBL/GenBank/DDBJ databases">
        <title>Comparative genomics of the Paenibacillus odorifer group.</title>
        <authorList>
            <person name="den Bakker H.C."/>
            <person name="Tsai Y.-C."/>
            <person name="Martin N."/>
            <person name="Korlach J."/>
            <person name="Wiedmann M."/>
        </authorList>
    </citation>
    <scope>NUCLEOTIDE SEQUENCE [LARGE SCALE GENOMIC DNA]</scope>
    <source>
        <strain evidence="1 2">DSM 1735</strain>
    </source>
</reference>
<dbReference type="eggNOG" id="ENOG50333GC">
    <property type="taxonomic scope" value="Bacteria"/>
</dbReference>
<gene>
    <name evidence="1" type="ORF">PDUR_22125</name>
</gene>
<dbReference type="KEGG" id="pdu:PDUR_22125"/>
<keyword evidence="2" id="KW-1185">Reference proteome</keyword>
<dbReference type="Proteomes" id="UP000029409">
    <property type="component" value="Chromosome"/>
</dbReference>
<dbReference type="RefSeq" id="WP_042208081.1">
    <property type="nucleotide sequence ID" value="NZ_CP009288.1"/>
</dbReference>